<accession>A0ABD0LZN0</accession>
<dbReference type="EMBL" id="JACVVK020000012">
    <property type="protein sequence ID" value="KAK7505055.1"/>
    <property type="molecule type" value="Genomic_DNA"/>
</dbReference>
<keyword evidence="3" id="KW-1185">Reference proteome</keyword>
<reference evidence="2 3" key="1">
    <citation type="journal article" date="2023" name="Sci. Data">
        <title>Genome assembly of the Korean intertidal mud-creeper Batillaria attramentaria.</title>
        <authorList>
            <person name="Patra A.K."/>
            <person name="Ho P.T."/>
            <person name="Jun S."/>
            <person name="Lee S.J."/>
            <person name="Kim Y."/>
            <person name="Won Y.J."/>
        </authorList>
    </citation>
    <scope>NUCLEOTIDE SEQUENCE [LARGE SCALE GENOMIC DNA]</scope>
    <source>
        <strain evidence="2">Wonlab-2016</strain>
    </source>
</reference>
<protein>
    <submittedName>
        <fullName evidence="2">Uncharacterized protein</fullName>
    </submittedName>
</protein>
<sequence>MTLLTNPTSLCGHCDGRAPFVYTYIWGITPRTCTVPEELAFAQSRQPVSASCAGSDDEQRETTLSPGETTLSPSAFGGRELRSVGYIFSR</sequence>
<evidence type="ECO:0000313" key="2">
    <source>
        <dbReference type="EMBL" id="KAK7505055.1"/>
    </source>
</evidence>
<dbReference type="AlphaFoldDB" id="A0ABD0LZN0"/>
<evidence type="ECO:0000313" key="3">
    <source>
        <dbReference type="Proteomes" id="UP001519460"/>
    </source>
</evidence>
<dbReference type="Proteomes" id="UP001519460">
    <property type="component" value="Unassembled WGS sequence"/>
</dbReference>
<proteinExistence type="predicted"/>
<name>A0ABD0LZN0_9CAEN</name>
<evidence type="ECO:0000256" key="1">
    <source>
        <dbReference type="SAM" id="MobiDB-lite"/>
    </source>
</evidence>
<feature type="compositionally biased region" description="Polar residues" evidence="1">
    <location>
        <begin position="62"/>
        <end position="73"/>
    </location>
</feature>
<organism evidence="2 3">
    <name type="scientific">Batillaria attramentaria</name>
    <dbReference type="NCBI Taxonomy" id="370345"/>
    <lineage>
        <taxon>Eukaryota</taxon>
        <taxon>Metazoa</taxon>
        <taxon>Spiralia</taxon>
        <taxon>Lophotrochozoa</taxon>
        <taxon>Mollusca</taxon>
        <taxon>Gastropoda</taxon>
        <taxon>Caenogastropoda</taxon>
        <taxon>Sorbeoconcha</taxon>
        <taxon>Cerithioidea</taxon>
        <taxon>Batillariidae</taxon>
        <taxon>Batillaria</taxon>
    </lineage>
</organism>
<gene>
    <name evidence="2" type="ORF">BaRGS_00003625</name>
</gene>
<feature type="region of interest" description="Disordered" evidence="1">
    <location>
        <begin position="47"/>
        <end position="76"/>
    </location>
</feature>
<comment type="caution">
    <text evidence="2">The sequence shown here is derived from an EMBL/GenBank/DDBJ whole genome shotgun (WGS) entry which is preliminary data.</text>
</comment>